<sequence length="67" mass="8088">MSIGPDTIINSLLWERTIELPDEKEIRERRCKWIVHALRKSPNCIMTQVLTWNPEWKRKSGRPKNRM</sequence>
<protein>
    <submittedName>
        <fullName evidence="1">Uncharacterized protein</fullName>
    </submittedName>
</protein>
<dbReference type="EMBL" id="UZAI01006838">
    <property type="protein sequence ID" value="VDO96989.1"/>
    <property type="molecule type" value="Genomic_DNA"/>
</dbReference>
<evidence type="ECO:0000313" key="1">
    <source>
        <dbReference type="EMBL" id="VDO96989.1"/>
    </source>
</evidence>
<gene>
    <name evidence="1" type="ORF">SMRZ_LOCUS11770</name>
</gene>
<proteinExistence type="predicted"/>
<accession>A0A183M6U5</accession>
<organism evidence="1 2">
    <name type="scientific">Schistosoma margrebowiei</name>
    <dbReference type="NCBI Taxonomy" id="48269"/>
    <lineage>
        <taxon>Eukaryota</taxon>
        <taxon>Metazoa</taxon>
        <taxon>Spiralia</taxon>
        <taxon>Lophotrochozoa</taxon>
        <taxon>Platyhelminthes</taxon>
        <taxon>Trematoda</taxon>
        <taxon>Digenea</taxon>
        <taxon>Strigeidida</taxon>
        <taxon>Schistosomatoidea</taxon>
        <taxon>Schistosomatidae</taxon>
        <taxon>Schistosoma</taxon>
    </lineage>
</organism>
<keyword evidence="2" id="KW-1185">Reference proteome</keyword>
<dbReference type="AlphaFoldDB" id="A0A183M6U5"/>
<reference evidence="1 2" key="1">
    <citation type="submission" date="2018-11" db="EMBL/GenBank/DDBJ databases">
        <authorList>
            <consortium name="Pathogen Informatics"/>
        </authorList>
    </citation>
    <scope>NUCLEOTIDE SEQUENCE [LARGE SCALE GENOMIC DNA]</scope>
    <source>
        <strain evidence="1 2">Zambia</strain>
    </source>
</reference>
<evidence type="ECO:0000313" key="2">
    <source>
        <dbReference type="Proteomes" id="UP000277204"/>
    </source>
</evidence>
<name>A0A183M6U5_9TREM</name>
<dbReference type="Proteomes" id="UP000277204">
    <property type="component" value="Unassembled WGS sequence"/>
</dbReference>